<dbReference type="CDD" id="cd10456">
    <property type="entry name" value="GIY-YIG_UPF0213"/>
    <property type="match status" value="1"/>
</dbReference>
<feature type="domain" description="GIY-YIG" evidence="3">
    <location>
        <begin position="1"/>
        <end position="72"/>
    </location>
</feature>
<dbReference type="SUPFAM" id="SSF82771">
    <property type="entry name" value="GIY-YIG endonuclease"/>
    <property type="match status" value="1"/>
</dbReference>
<gene>
    <name evidence="4" type="ORF">HCU74_15585</name>
</gene>
<dbReference type="PANTHER" id="PTHR34477">
    <property type="entry name" value="UPF0213 PROTEIN YHBQ"/>
    <property type="match status" value="1"/>
</dbReference>
<keyword evidence="5" id="KW-1185">Reference proteome</keyword>
<comment type="caution">
    <text evidence="4">The sequence shown here is derived from an EMBL/GenBank/DDBJ whole genome shotgun (WGS) entry which is preliminary data.</text>
</comment>
<organism evidence="4 5">
    <name type="scientific">Spongiibacter thalassae</name>
    <dbReference type="NCBI Taxonomy" id="2721624"/>
    <lineage>
        <taxon>Bacteria</taxon>
        <taxon>Pseudomonadati</taxon>
        <taxon>Pseudomonadota</taxon>
        <taxon>Gammaproteobacteria</taxon>
        <taxon>Cellvibrionales</taxon>
        <taxon>Spongiibacteraceae</taxon>
        <taxon>Spongiibacter</taxon>
    </lineage>
</organism>
<dbReference type="InterPro" id="IPR000305">
    <property type="entry name" value="GIY-YIG_endonuc"/>
</dbReference>
<dbReference type="InterPro" id="IPR035901">
    <property type="entry name" value="GIY-YIG_endonuc_sf"/>
</dbReference>
<evidence type="ECO:0000256" key="1">
    <source>
        <dbReference type="ARBA" id="ARBA00007435"/>
    </source>
</evidence>
<dbReference type="Proteomes" id="UP000765845">
    <property type="component" value="Unassembled WGS sequence"/>
</dbReference>
<evidence type="ECO:0000313" key="5">
    <source>
        <dbReference type="Proteomes" id="UP000765845"/>
    </source>
</evidence>
<name>A0ABX1GHY2_9GAMM</name>
<evidence type="ECO:0000256" key="2">
    <source>
        <dbReference type="SAM" id="MobiDB-lite"/>
    </source>
</evidence>
<evidence type="ECO:0000313" key="4">
    <source>
        <dbReference type="EMBL" id="NKI18830.1"/>
    </source>
</evidence>
<dbReference type="InterPro" id="IPR050190">
    <property type="entry name" value="UPF0213_domain"/>
</dbReference>
<dbReference type="PANTHER" id="PTHR34477:SF1">
    <property type="entry name" value="UPF0213 PROTEIN YHBQ"/>
    <property type="match status" value="1"/>
</dbReference>
<evidence type="ECO:0000259" key="3">
    <source>
        <dbReference type="PROSITE" id="PS50164"/>
    </source>
</evidence>
<dbReference type="Pfam" id="PF01541">
    <property type="entry name" value="GIY-YIG"/>
    <property type="match status" value="1"/>
</dbReference>
<dbReference type="Gene3D" id="3.40.1440.10">
    <property type="entry name" value="GIY-YIG endonuclease"/>
    <property type="match status" value="1"/>
</dbReference>
<reference evidence="4 5" key="1">
    <citation type="submission" date="2020-04" db="EMBL/GenBank/DDBJ databases">
        <authorList>
            <person name="Yoon J."/>
        </authorList>
    </citation>
    <scope>NUCLEOTIDE SEQUENCE [LARGE SCALE GENOMIC DNA]</scope>
    <source>
        <strain evidence="4 5">KMU-166</strain>
    </source>
</reference>
<dbReference type="EMBL" id="JAAWWK010000006">
    <property type="protein sequence ID" value="NKI18830.1"/>
    <property type="molecule type" value="Genomic_DNA"/>
</dbReference>
<comment type="similarity">
    <text evidence="1">Belongs to the UPF0213 family.</text>
</comment>
<dbReference type="PROSITE" id="PS50164">
    <property type="entry name" value="GIY_YIG"/>
    <property type="match status" value="1"/>
</dbReference>
<feature type="region of interest" description="Disordered" evidence="2">
    <location>
        <begin position="72"/>
        <end position="96"/>
    </location>
</feature>
<sequence>MVRCRSGKLYTGITTDTERRFREHCGEGGRGARFFRSDPAEALVYREPAENRSRASQREAAIKKLSRREKLQLIDSPLSPAFDKGDNAPPKGDNNG</sequence>
<protein>
    <submittedName>
        <fullName evidence="4">GIY-YIG nuclease family protein</fullName>
    </submittedName>
</protein>
<accession>A0ABX1GHY2</accession>
<proteinExistence type="inferred from homology"/>